<proteinExistence type="inferred from homology"/>
<dbReference type="GO" id="GO:0004252">
    <property type="term" value="F:serine-type endopeptidase activity"/>
    <property type="evidence" value="ECO:0007669"/>
    <property type="project" value="UniProtKB-UniRule"/>
</dbReference>
<dbReference type="PANTHER" id="PTHR43806:SF11">
    <property type="entry name" value="CEREVISIN-RELATED"/>
    <property type="match status" value="1"/>
</dbReference>
<evidence type="ECO:0000313" key="9">
    <source>
        <dbReference type="Proteomes" id="UP000290637"/>
    </source>
</evidence>
<organism evidence="8 9">
    <name type="scientific">Pseudoduganella lutea</name>
    <dbReference type="NCBI Taxonomy" id="321985"/>
    <lineage>
        <taxon>Bacteria</taxon>
        <taxon>Pseudomonadati</taxon>
        <taxon>Pseudomonadota</taxon>
        <taxon>Betaproteobacteria</taxon>
        <taxon>Burkholderiales</taxon>
        <taxon>Oxalobacteraceae</taxon>
        <taxon>Telluria group</taxon>
        <taxon>Pseudoduganella</taxon>
    </lineage>
</organism>
<keyword evidence="3 5" id="KW-0378">Hydrolase</keyword>
<reference evidence="8 9" key="1">
    <citation type="submission" date="2019-02" db="EMBL/GenBank/DDBJ databases">
        <title>Draft Genome Sequences of Six Type Strains of the Genus Massilia.</title>
        <authorList>
            <person name="Miess H."/>
            <person name="Frediansyhah A."/>
            <person name="Gross H."/>
        </authorList>
    </citation>
    <scope>NUCLEOTIDE SEQUENCE [LARGE SCALE GENOMIC DNA]</scope>
    <source>
        <strain evidence="8 9">DSM 17473</strain>
    </source>
</reference>
<dbReference type="GO" id="GO:0006508">
    <property type="term" value="P:proteolysis"/>
    <property type="evidence" value="ECO:0007669"/>
    <property type="project" value="UniProtKB-KW"/>
</dbReference>
<dbReference type="PROSITE" id="PS51892">
    <property type="entry name" value="SUBTILASE"/>
    <property type="match status" value="1"/>
</dbReference>
<evidence type="ECO:0000256" key="5">
    <source>
        <dbReference type="PROSITE-ProRule" id="PRU01240"/>
    </source>
</evidence>
<dbReference type="Proteomes" id="UP000290637">
    <property type="component" value="Chromosome"/>
</dbReference>
<dbReference type="EMBL" id="CP035913">
    <property type="protein sequence ID" value="QBE65145.1"/>
    <property type="molecule type" value="Genomic_DNA"/>
</dbReference>
<comment type="similarity">
    <text evidence="1 5">Belongs to the peptidase S8 family.</text>
</comment>
<dbReference type="KEGG" id="plue:EWM63_20870"/>
<evidence type="ECO:0000256" key="4">
    <source>
        <dbReference type="ARBA" id="ARBA00022825"/>
    </source>
</evidence>
<evidence type="ECO:0000256" key="3">
    <source>
        <dbReference type="ARBA" id="ARBA00022801"/>
    </source>
</evidence>
<evidence type="ECO:0000313" key="8">
    <source>
        <dbReference type="EMBL" id="QBE65145.1"/>
    </source>
</evidence>
<feature type="active site" description="Charge relay system" evidence="5">
    <location>
        <position position="305"/>
    </location>
</feature>
<dbReference type="InterPro" id="IPR000209">
    <property type="entry name" value="Peptidase_S8/S53_dom"/>
</dbReference>
<accession>A0A4P6L1Q5</accession>
<feature type="domain" description="Peptidase S8/S53" evidence="7">
    <location>
        <begin position="266"/>
        <end position="536"/>
    </location>
</feature>
<feature type="active site" description="Charge relay system" evidence="5">
    <location>
        <position position="477"/>
    </location>
</feature>
<dbReference type="InterPro" id="IPR022398">
    <property type="entry name" value="Peptidase_S8_His-AS"/>
</dbReference>
<evidence type="ECO:0000256" key="1">
    <source>
        <dbReference type="ARBA" id="ARBA00011073"/>
    </source>
</evidence>
<evidence type="ECO:0000256" key="6">
    <source>
        <dbReference type="SAM" id="MobiDB-lite"/>
    </source>
</evidence>
<feature type="active site" description="Charge relay system" evidence="5">
    <location>
        <position position="273"/>
    </location>
</feature>
<dbReference type="PROSITE" id="PS00137">
    <property type="entry name" value="SUBTILASE_HIS"/>
    <property type="match status" value="1"/>
</dbReference>
<keyword evidence="2 5" id="KW-0645">Protease</keyword>
<protein>
    <recommendedName>
        <fullName evidence="7">Peptidase S8/S53 domain-containing protein</fullName>
    </recommendedName>
</protein>
<dbReference type="AlphaFoldDB" id="A0A4P6L1Q5"/>
<dbReference type="InterPro" id="IPR023828">
    <property type="entry name" value="Peptidase_S8_Ser-AS"/>
</dbReference>
<dbReference type="Gene3D" id="3.40.50.200">
    <property type="entry name" value="Peptidase S8/S53 domain"/>
    <property type="match status" value="1"/>
</dbReference>
<name>A0A4P6L1Q5_9BURK</name>
<dbReference type="PRINTS" id="PR00723">
    <property type="entry name" value="SUBTILISIN"/>
</dbReference>
<feature type="compositionally biased region" description="Basic and acidic residues" evidence="6">
    <location>
        <begin position="8"/>
        <end position="17"/>
    </location>
</feature>
<feature type="region of interest" description="Disordered" evidence="6">
    <location>
        <begin position="150"/>
        <end position="174"/>
    </location>
</feature>
<evidence type="ECO:0000256" key="2">
    <source>
        <dbReference type="ARBA" id="ARBA00022670"/>
    </source>
</evidence>
<keyword evidence="9" id="KW-1185">Reference proteome</keyword>
<dbReference type="InterPro" id="IPR050131">
    <property type="entry name" value="Peptidase_S8_subtilisin-like"/>
</dbReference>
<dbReference type="InterPro" id="IPR036852">
    <property type="entry name" value="Peptidase_S8/S53_dom_sf"/>
</dbReference>
<dbReference type="Pfam" id="PF00082">
    <property type="entry name" value="Peptidase_S8"/>
    <property type="match status" value="1"/>
</dbReference>
<dbReference type="InterPro" id="IPR015500">
    <property type="entry name" value="Peptidase_S8_subtilisin-rel"/>
</dbReference>
<dbReference type="PANTHER" id="PTHR43806">
    <property type="entry name" value="PEPTIDASE S8"/>
    <property type="match status" value="1"/>
</dbReference>
<dbReference type="OrthoDB" id="9790784at2"/>
<keyword evidence="4 5" id="KW-0720">Serine protease</keyword>
<dbReference type="PROSITE" id="PS00138">
    <property type="entry name" value="SUBTILASE_SER"/>
    <property type="match status" value="1"/>
</dbReference>
<sequence>MGSPRGDQSPRPRESAKRGLTRGRVMNRFPEVMAHSTGAPLARDPGRVLLALKSPRERADVEQFLHGMEMFLEDEPESSHIPGERVNHTKSRYWAQARRPIDDERLQKIEQAGTAIGLDWVGPVYRMAGQEGRRGLMTPLPNVGVIKLRDGRDPDPARPGVPAALTRADGPQPALKEVPEKSRYLNGYRYFQIANVREVNAYQLRERVRQSPDGALVDFQFETMPLLTPTSIAPNDALFPQQWDMTRIEAGGPGTTGWDITTGVATVVVCVLDEGCDLNHPDLRFSAPGINLGTMLPDGAPTGNHGTACAGIVAATYDNGTGVTGVAGNARILPVAFDAWTDVEVAAGINYATANGADVISMSFGWNAWSPAIIDPAIQNAFNSDVVMCVATHNYNGPITYPATNPLVIAVGASDEIDNRKTPLSPDGENWGSNFGPAISVVSPGVHIPTTDIQGASGYNTTPGTGGDYDLVFNGTSSATPHVAGLAALIRSTYPGLSNVQVRAHIERTAQKVGAVAYADTVGRPNGSWNHEMGYGRINVYRALDEADVMIKDAPSDNGLEPYTGGNFWDFSDVVVRITDDNVFNPSDPLQSKNVERGQANYIYVRVTNNGSREARNVTVSTRITPFVGLQFVYPQDWTLTDATHVAPAALAATFGTVAAGASVIARFRIEAAQTKTLYGWEANNGWHGCLMAVVNADNDYAFATAPLTGDPITARRNNLAQRNLSVIDVLASAPATFHFIAGNRWNAEPRMTLQVDRSRLPAGMPLTLSLDEPGTVFPAVDFAGQVEQGEPRDEASCDSALVFLEETRVKTRFGCCTGILTLGKGSRFECNKQHKLRNVTVQGGDVVIRNGQRYVDITQPLVRVTMEKAAGIVYPLALRTTIPASAGAGQQYMIGVEQQNSQGMAVGGAGMVYVVR</sequence>
<gene>
    <name evidence="8" type="ORF">EWM63_20870</name>
</gene>
<evidence type="ECO:0000259" key="7">
    <source>
        <dbReference type="Pfam" id="PF00082"/>
    </source>
</evidence>
<feature type="region of interest" description="Disordered" evidence="6">
    <location>
        <begin position="1"/>
        <end position="28"/>
    </location>
</feature>
<dbReference type="SUPFAM" id="SSF52743">
    <property type="entry name" value="Subtilisin-like"/>
    <property type="match status" value="1"/>
</dbReference>